<feature type="domain" description="Sulfatase-modifying factor enzyme-like" evidence="3">
    <location>
        <begin position="83"/>
        <end position="326"/>
    </location>
</feature>
<evidence type="ECO:0000256" key="2">
    <source>
        <dbReference type="SAM" id="SignalP"/>
    </source>
</evidence>
<dbReference type="InterPro" id="IPR051043">
    <property type="entry name" value="Sulfatase_Mod_Factor_Kinase"/>
</dbReference>
<dbReference type="InterPro" id="IPR005532">
    <property type="entry name" value="SUMF_dom"/>
</dbReference>
<dbReference type="PANTHER" id="PTHR23150">
    <property type="entry name" value="SULFATASE MODIFYING FACTOR 1, 2"/>
    <property type="match status" value="1"/>
</dbReference>
<organism evidence="4 5">
    <name type="scientific">Candidatus Anaerobiospirillum pullistercoris</name>
    <dbReference type="NCBI Taxonomy" id="2838452"/>
    <lineage>
        <taxon>Bacteria</taxon>
        <taxon>Pseudomonadati</taxon>
        <taxon>Pseudomonadota</taxon>
        <taxon>Gammaproteobacteria</taxon>
        <taxon>Aeromonadales</taxon>
        <taxon>Succinivibrionaceae</taxon>
        <taxon>Anaerobiospirillum</taxon>
    </lineage>
</organism>
<sequence length="587" mass="64830">MSSLATALATAMAAATVVLAPVSAHAAEINEIFDPHPAKDDVVLPMPCGGAMVFKKVYTGTKERMRDRSFNAGSSSSENTLSSSPNHRYVQGAFHDKNGYYYLLGKYEVNQAQYDLISYYASKDTKKCQAAQSGNFKKIDGIAQGDLSWFDAVEFTRQYSLYLASKQAQNDAKALGVQLPVASDGKTVAFARLPTDSEWEFAARGGLEVTSSEFNDVIFPLQGKLADYVWYHGKDSSSNGRVNVIGLKKPNPLGFYDILGNVAEMMLDPFYATRTGRLHGQSGGYIVRGGSIMSSQSEISTALRLEKPFYLRGKESKGKDNGMRLALALPVTTSMQEVRALTQEVAALGQDDEEDTLGGGSLNTVAALDKIIKEQKETQARYEADKKALSQDNKDLSESNRELLAAVGSLNESLKVLRQNMVEANIKRDEMRDRAIISSLRLGGYLCSTLASEQIALERNLKNESIIRKLPLPQCRANPASDDCKQAQADQEKKLARNRQMAESVLDYYASYYADHVADVMDTFGLKFLLAQNEAAQKSLGKREGNLATYIERFVDDLQQYSKSGRNLKENKQRWIKQCRALVKSSK</sequence>
<proteinExistence type="predicted"/>
<accession>A0A9D2B281</accession>
<protein>
    <submittedName>
        <fullName evidence="4">Formylglycine-generating enzyme family protein</fullName>
    </submittedName>
</protein>
<dbReference type="InterPro" id="IPR042095">
    <property type="entry name" value="SUMF_sf"/>
</dbReference>
<gene>
    <name evidence="4" type="ORF">H9850_10035</name>
</gene>
<dbReference type="Pfam" id="PF03781">
    <property type="entry name" value="FGE-sulfatase"/>
    <property type="match status" value="1"/>
</dbReference>
<keyword evidence="2" id="KW-0732">Signal</keyword>
<reference evidence="4" key="1">
    <citation type="journal article" date="2021" name="PeerJ">
        <title>Extensive microbial diversity within the chicken gut microbiome revealed by metagenomics and culture.</title>
        <authorList>
            <person name="Gilroy R."/>
            <person name="Ravi A."/>
            <person name="Getino M."/>
            <person name="Pursley I."/>
            <person name="Horton D.L."/>
            <person name="Alikhan N.F."/>
            <person name="Baker D."/>
            <person name="Gharbi K."/>
            <person name="Hall N."/>
            <person name="Watson M."/>
            <person name="Adriaenssens E.M."/>
            <person name="Foster-Nyarko E."/>
            <person name="Jarju S."/>
            <person name="Secka A."/>
            <person name="Antonio M."/>
            <person name="Oren A."/>
            <person name="Chaudhuri R.R."/>
            <person name="La Ragione R."/>
            <person name="Hildebrand F."/>
            <person name="Pallen M.J."/>
        </authorList>
    </citation>
    <scope>NUCLEOTIDE SEQUENCE</scope>
    <source>
        <strain evidence="4">USASDec5-558</strain>
    </source>
</reference>
<name>A0A9D2B281_9GAMM</name>
<evidence type="ECO:0000256" key="1">
    <source>
        <dbReference type="SAM" id="Coils"/>
    </source>
</evidence>
<dbReference type="Proteomes" id="UP000886829">
    <property type="component" value="Unassembled WGS sequence"/>
</dbReference>
<evidence type="ECO:0000259" key="3">
    <source>
        <dbReference type="Pfam" id="PF03781"/>
    </source>
</evidence>
<keyword evidence="1" id="KW-0175">Coiled coil</keyword>
<dbReference type="InterPro" id="IPR016187">
    <property type="entry name" value="CTDL_fold"/>
</dbReference>
<evidence type="ECO:0000313" key="4">
    <source>
        <dbReference type="EMBL" id="HIX57791.1"/>
    </source>
</evidence>
<dbReference type="AlphaFoldDB" id="A0A9D2B281"/>
<feature type="signal peptide" evidence="2">
    <location>
        <begin position="1"/>
        <end position="26"/>
    </location>
</feature>
<feature type="chain" id="PRO_5038734682" evidence="2">
    <location>
        <begin position="27"/>
        <end position="587"/>
    </location>
</feature>
<dbReference type="PANTHER" id="PTHR23150:SF19">
    <property type="entry name" value="FORMYLGLYCINE-GENERATING ENZYME"/>
    <property type="match status" value="1"/>
</dbReference>
<reference evidence="4" key="2">
    <citation type="submission" date="2021-04" db="EMBL/GenBank/DDBJ databases">
        <authorList>
            <person name="Gilroy R."/>
        </authorList>
    </citation>
    <scope>NUCLEOTIDE SEQUENCE</scope>
    <source>
        <strain evidence="4">USASDec5-558</strain>
    </source>
</reference>
<feature type="coiled-coil region" evidence="1">
    <location>
        <begin position="372"/>
        <end position="434"/>
    </location>
</feature>
<evidence type="ECO:0000313" key="5">
    <source>
        <dbReference type="Proteomes" id="UP000886829"/>
    </source>
</evidence>
<dbReference type="SUPFAM" id="SSF56436">
    <property type="entry name" value="C-type lectin-like"/>
    <property type="match status" value="1"/>
</dbReference>
<dbReference type="Gene3D" id="3.90.1580.10">
    <property type="entry name" value="paralog of FGE (formylglycine-generating enzyme)"/>
    <property type="match status" value="1"/>
</dbReference>
<dbReference type="EMBL" id="DXEV01000199">
    <property type="protein sequence ID" value="HIX57791.1"/>
    <property type="molecule type" value="Genomic_DNA"/>
</dbReference>
<comment type="caution">
    <text evidence="4">The sequence shown here is derived from an EMBL/GenBank/DDBJ whole genome shotgun (WGS) entry which is preliminary data.</text>
</comment>
<dbReference type="GO" id="GO:0120147">
    <property type="term" value="F:formylglycine-generating oxidase activity"/>
    <property type="evidence" value="ECO:0007669"/>
    <property type="project" value="TreeGrafter"/>
</dbReference>